<feature type="non-terminal residue" evidence="1">
    <location>
        <position position="326"/>
    </location>
</feature>
<sequence>MPQANGLQFTARIGELPSDLFSVVGFTLTERLSELFHGCLELASTDPGVDASEVLEQPVDLLVWQDDALLRRFTGVVNEFARGDSGHRRTRYELVIQPPLWRLGLMHNSRIFQTQTTDTIVRSLLEERGIVDSVFDLKRGPQEREYGVQHRESDLAFIERMAAEEGWHYRYQHGSVDGNQQPGLIMADHHGDAPRLGTAEYNGKAGGSTRQPSVFRFRYEERVRVAAVATKDYTFKNPAYALMHEQSAATPSQRQDYQHFDYPGRFKADASGQPFTEARLDALRNDASTAHGESNRADFTCGAKAELTEHDNEKLNRDWLLTAVTH</sequence>
<dbReference type="NCBIfam" id="TIGR01646">
    <property type="entry name" value="vgr_GE"/>
    <property type="match status" value="1"/>
</dbReference>
<dbReference type="Gene3D" id="3.55.50.10">
    <property type="entry name" value="Baseplate protein-like domains"/>
    <property type="match status" value="1"/>
</dbReference>
<dbReference type="InterPro" id="IPR050708">
    <property type="entry name" value="T6SS_VgrG/RHS"/>
</dbReference>
<dbReference type="RefSeq" id="WP_139248800.1">
    <property type="nucleotide sequence ID" value="NZ_FRAQ01000003.1"/>
</dbReference>
<dbReference type="AlphaFoldDB" id="A0A1M6V6U3"/>
<evidence type="ECO:0000313" key="1">
    <source>
        <dbReference type="EMBL" id="SHK77124.1"/>
    </source>
</evidence>
<dbReference type="PANTHER" id="PTHR32305">
    <property type="match status" value="1"/>
</dbReference>
<dbReference type="EMBL" id="FRAQ01000003">
    <property type="protein sequence ID" value="SHK77124.1"/>
    <property type="molecule type" value="Genomic_DNA"/>
</dbReference>
<organism evidence="1 2">
    <name type="scientific">Marinobacter antarcticus</name>
    <dbReference type="NCBI Taxonomy" id="564117"/>
    <lineage>
        <taxon>Bacteria</taxon>
        <taxon>Pseudomonadati</taxon>
        <taxon>Pseudomonadota</taxon>
        <taxon>Gammaproteobacteria</taxon>
        <taxon>Pseudomonadales</taxon>
        <taxon>Marinobacteraceae</taxon>
        <taxon>Marinobacter</taxon>
    </lineage>
</organism>
<dbReference type="OrthoDB" id="9762420at2"/>
<dbReference type="NCBIfam" id="TIGR03361">
    <property type="entry name" value="VI_Rhs_Vgr"/>
    <property type="match status" value="1"/>
</dbReference>
<name>A0A1M6V6U3_9GAMM</name>
<keyword evidence="2" id="KW-1185">Reference proteome</keyword>
<dbReference type="InterPro" id="IPR006533">
    <property type="entry name" value="T6SS_Vgr_RhsGE"/>
</dbReference>
<gene>
    <name evidence="1" type="ORF">SAMN05216369_3122</name>
</gene>
<protein>
    <submittedName>
        <fullName evidence="1">Type VI secretion system secreted protein VgrG</fullName>
    </submittedName>
</protein>
<accession>A0A1M6V6U3</accession>
<proteinExistence type="predicted"/>
<dbReference type="Gene3D" id="4.10.220.110">
    <property type="match status" value="1"/>
</dbReference>
<dbReference type="SUPFAM" id="SSF69279">
    <property type="entry name" value="Phage tail proteins"/>
    <property type="match status" value="2"/>
</dbReference>
<dbReference type="Pfam" id="PF05954">
    <property type="entry name" value="Phage_GPD"/>
    <property type="match status" value="1"/>
</dbReference>
<dbReference type="PANTHER" id="PTHR32305:SF11">
    <property type="entry name" value="TYPE VI SECRETION SYSTEM SPIKE PROTEIN VGRG3"/>
    <property type="match status" value="1"/>
</dbReference>
<dbReference type="STRING" id="564117.SAMN05216369_3122"/>
<dbReference type="InterPro" id="IPR017847">
    <property type="entry name" value="T6SS_RhsGE_Vgr_subset"/>
</dbReference>
<dbReference type="Proteomes" id="UP000184497">
    <property type="component" value="Unassembled WGS sequence"/>
</dbReference>
<evidence type="ECO:0000313" key="2">
    <source>
        <dbReference type="Proteomes" id="UP000184497"/>
    </source>
</evidence>
<dbReference type="Gene3D" id="2.30.110.50">
    <property type="match status" value="1"/>
</dbReference>
<reference evidence="2" key="1">
    <citation type="submission" date="2016-11" db="EMBL/GenBank/DDBJ databases">
        <authorList>
            <person name="Varghese N."/>
            <person name="Submissions S."/>
        </authorList>
    </citation>
    <scope>NUCLEOTIDE SEQUENCE [LARGE SCALE GENOMIC DNA]</scope>
    <source>
        <strain evidence="2">CGMCC 1.10835</strain>
    </source>
</reference>